<name>A0ABD5Z6F3_9EURY</name>
<organism evidence="4 5">
    <name type="scientific">Halospeciosus flavus</name>
    <dbReference type="NCBI Taxonomy" id="3032283"/>
    <lineage>
        <taxon>Archaea</taxon>
        <taxon>Methanobacteriati</taxon>
        <taxon>Methanobacteriota</taxon>
        <taxon>Stenosarchaea group</taxon>
        <taxon>Halobacteria</taxon>
        <taxon>Halobacteriales</taxon>
        <taxon>Halobacteriaceae</taxon>
        <taxon>Halospeciosus</taxon>
    </lineage>
</organism>
<sequence>MTKKKSIGAILLVALLVIPVVPAVADGTEQVIGSPSITLSSGDNYVQAGEEARVRVTVVNSGNIWKSGPSQFTEQVTEARNVQLTVLDEQLNAPVNVKSGTITLGSIASGSVQTAALTVEVGEQLKPGRYKVPVRVEYDYTSMVNYQSSQGGYSNIEFVDSSRTTTRYVEIVVEARPQFSIISSQTSNLLVGDTGQYEFTIKNTGEQVAHRASVEFSSSDRSIYFGSQTKAQQQARVFIPELKPGETYNGSIKVGSTDGSTAGSYPIEMQVNYTTPKGIAAESNLLTTGVTVEPERTFTLSNISSNLRVGEEGTVTATLTNQGPGTVSNAVAKLSTSADAVHPQRTEFALEQLSAGESTQISFPVEVSDSGEAGPHQFRFTVEYQNKAGETQQSDSIPATVAVAAERKQFTVKPVDVSLTAGSAGAVTVAVTNNGNEPLSNVNAKIFVDNPLSTSDDTAFAPTIAPGETVNMRFELSVAGSALAKPYPVTMDFQYETPDGDQQLSETYTVAANVSEPAGGGPSPILIGGVVILLVVLAGGIYWYLQN</sequence>
<dbReference type="AlphaFoldDB" id="A0ABD5Z6F3"/>
<dbReference type="Pfam" id="PF07705">
    <property type="entry name" value="CARDB"/>
    <property type="match status" value="2"/>
</dbReference>
<dbReference type="Pfam" id="PF10633">
    <property type="entry name" value="NPCBM_assoc"/>
    <property type="match status" value="1"/>
</dbReference>
<evidence type="ECO:0000313" key="5">
    <source>
        <dbReference type="Proteomes" id="UP001596447"/>
    </source>
</evidence>
<dbReference type="PANTHER" id="PTHR35902">
    <property type="entry name" value="S-LAYER DOMAIN-LIKE PROTEIN-RELATED"/>
    <property type="match status" value="1"/>
</dbReference>
<feature type="domain" description="CARDB" evidence="2">
    <location>
        <begin position="177"/>
        <end position="273"/>
    </location>
</feature>
<dbReference type="InterPro" id="IPR011635">
    <property type="entry name" value="CARDB"/>
</dbReference>
<keyword evidence="1" id="KW-1133">Transmembrane helix</keyword>
<dbReference type="RefSeq" id="WP_279527517.1">
    <property type="nucleotide sequence ID" value="NZ_CP122312.1"/>
</dbReference>
<dbReference type="PANTHER" id="PTHR35902:SF3">
    <property type="entry name" value="NPCBM-ASSOCIATED, NEW3 DOMAIN OF ALPHA-GALACTOSIDASE"/>
    <property type="match status" value="1"/>
</dbReference>
<keyword evidence="5" id="KW-1185">Reference proteome</keyword>
<feature type="domain" description="CARDB" evidence="2">
    <location>
        <begin position="303"/>
        <end position="394"/>
    </location>
</feature>
<evidence type="ECO:0000259" key="3">
    <source>
        <dbReference type="Pfam" id="PF10633"/>
    </source>
</evidence>
<keyword evidence="1" id="KW-0812">Transmembrane</keyword>
<dbReference type="InterPro" id="IPR018905">
    <property type="entry name" value="A-galactase_NEW3"/>
</dbReference>
<protein>
    <submittedName>
        <fullName evidence="4">COG1361 S-layer family protein</fullName>
    </submittedName>
</protein>
<feature type="domain" description="Alpha-galactosidase NEW3" evidence="3">
    <location>
        <begin position="420"/>
        <end position="494"/>
    </location>
</feature>
<gene>
    <name evidence="4" type="ORF">ACFQJ9_15255</name>
</gene>
<evidence type="ECO:0000256" key="1">
    <source>
        <dbReference type="SAM" id="Phobius"/>
    </source>
</evidence>
<reference evidence="4 5" key="1">
    <citation type="journal article" date="2019" name="Int. J. Syst. Evol. Microbiol.">
        <title>The Global Catalogue of Microorganisms (GCM) 10K type strain sequencing project: providing services to taxonomists for standard genome sequencing and annotation.</title>
        <authorList>
            <consortium name="The Broad Institute Genomics Platform"/>
            <consortium name="The Broad Institute Genome Sequencing Center for Infectious Disease"/>
            <person name="Wu L."/>
            <person name="Ma J."/>
        </authorList>
    </citation>
    <scope>NUCLEOTIDE SEQUENCE [LARGE SCALE GENOMIC DNA]</scope>
    <source>
        <strain evidence="4 5">XZGYJ-43</strain>
    </source>
</reference>
<accession>A0ABD5Z6F3</accession>
<proteinExistence type="predicted"/>
<dbReference type="Gene3D" id="2.60.40.10">
    <property type="entry name" value="Immunoglobulins"/>
    <property type="match status" value="3"/>
</dbReference>
<dbReference type="InterPro" id="IPR013783">
    <property type="entry name" value="Ig-like_fold"/>
</dbReference>
<dbReference type="EMBL" id="JBHTAR010000011">
    <property type="protein sequence ID" value="MFC7200751.1"/>
    <property type="molecule type" value="Genomic_DNA"/>
</dbReference>
<feature type="transmembrane region" description="Helical" evidence="1">
    <location>
        <begin position="525"/>
        <end position="545"/>
    </location>
</feature>
<comment type="caution">
    <text evidence="4">The sequence shown here is derived from an EMBL/GenBank/DDBJ whole genome shotgun (WGS) entry which is preliminary data.</text>
</comment>
<keyword evidence="1" id="KW-0472">Membrane</keyword>
<evidence type="ECO:0000313" key="4">
    <source>
        <dbReference type="EMBL" id="MFC7200751.1"/>
    </source>
</evidence>
<dbReference type="Proteomes" id="UP001596447">
    <property type="component" value="Unassembled WGS sequence"/>
</dbReference>
<evidence type="ECO:0000259" key="2">
    <source>
        <dbReference type="Pfam" id="PF07705"/>
    </source>
</evidence>